<feature type="chain" id="PRO_5043632533" description="Lysozyme inhibitor LprI-like N-terminal domain-containing protein" evidence="1">
    <location>
        <begin position="21"/>
        <end position="453"/>
    </location>
</feature>
<dbReference type="PANTHER" id="PTHR37549">
    <property type="entry name" value="LIPOPROTEIN LPRI"/>
    <property type="match status" value="1"/>
</dbReference>
<evidence type="ECO:0000256" key="1">
    <source>
        <dbReference type="SAM" id="SignalP"/>
    </source>
</evidence>
<dbReference type="AlphaFoldDB" id="A0AAW3ENB4"/>
<evidence type="ECO:0000259" key="2">
    <source>
        <dbReference type="Pfam" id="PF07007"/>
    </source>
</evidence>
<keyword evidence="1" id="KW-0732">Signal</keyword>
<evidence type="ECO:0000313" key="5">
    <source>
        <dbReference type="Proteomes" id="UP000029257"/>
    </source>
</evidence>
<dbReference type="InterPro" id="IPR052755">
    <property type="entry name" value="Lysozyme_Inhibitor_LprI"/>
</dbReference>
<name>A0AAW3ENB4_9GAMM</name>
<dbReference type="Proteomes" id="UP000029257">
    <property type="component" value="Unassembled WGS sequence"/>
</dbReference>
<dbReference type="PANTHER" id="PTHR37549:SF1">
    <property type="entry name" value="LIPOPROTEIN LPRI"/>
    <property type="match status" value="1"/>
</dbReference>
<comment type="caution">
    <text evidence="3">The sequence shown here is derived from an EMBL/GenBank/DDBJ whole genome shotgun (WGS) entry which is preliminary data.</text>
</comment>
<keyword evidence="6" id="KW-1185">Reference proteome</keyword>
<dbReference type="EMBL" id="JQOH01000002">
    <property type="protein sequence ID" value="KGA29888.1"/>
    <property type="molecule type" value="Genomic_DNA"/>
</dbReference>
<evidence type="ECO:0000313" key="3">
    <source>
        <dbReference type="EMBL" id="KFX09686.1"/>
    </source>
</evidence>
<evidence type="ECO:0000313" key="4">
    <source>
        <dbReference type="EMBL" id="KGA29888.1"/>
    </source>
</evidence>
<reference evidence="5 6" key="1">
    <citation type="submission" date="2014-08" db="EMBL/GenBank/DDBJ databases">
        <title>Genome sequences of NCPPB Pectobacterium isolates.</title>
        <authorList>
            <person name="Glover R.H."/>
            <person name="Sapp M."/>
            <person name="Elphinstone J."/>
        </authorList>
    </citation>
    <scope>NUCLEOTIDE SEQUENCE [LARGE SCALE GENOMIC DNA]</scope>
    <source>
        <strain evidence="3 5">NCPPB 3701</strain>
        <strain evidence="4 6">NCPPB3702</strain>
    </source>
</reference>
<sequence>MAINKIIFLFSLMASNAVQAIVCSAAQSDVEKKICASEPLMQLDTALNKWYSQVEKSQINPAKLHEDERNWLQQRDQCADESCLIVSYKFRLSQLRDIERYGDARAVTSYLKRVRTTRSMPYVSEGNPISFSGSKYSLQAENWVYKPFYTDNERLKTLEQLKKIYPDTENNTQVKKIVGSVITDKNVYLYILHYNGIHVYDSISRKNTYSRTSQLVQISEQGDITIVDISNDEKTPKNPNSDSYYELHSFDIDERGNIYFINNENPHPTLKKWSASQQKIEILSDDELSQYKNKHPDKGTWSWTGKCGDVECKSRVGIDDSAHYALHYPKPNRQNPRDDYTAYDAHFADSLFYIKKNGDVETIVKENHDNKNTWFLFSEPTCTNDNACYFINHHDMAGVWKINQDKKTLTHITPLSRIDKITATRYKNKDYIFMLFDSMNHIYVATSQIDEDK</sequence>
<protein>
    <recommendedName>
        <fullName evidence="2">Lysozyme inhibitor LprI-like N-terminal domain-containing protein</fullName>
    </recommendedName>
</protein>
<dbReference type="RefSeq" id="WP_005967705.1">
    <property type="nucleotide sequence ID" value="NZ_JQHP01000001.1"/>
</dbReference>
<proteinExistence type="predicted"/>
<dbReference type="InterPro" id="IPR009739">
    <property type="entry name" value="LprI-like_N"/>
</dbReference>
<organism evidence="3 5">
    <name type="scientific">Pectobacterium wasabiae</name>
    <dbReference type="NCBI Taxonomy" id="55208"/>
    <lineage>
        <taxon>Bacteria</taxon>
        <taxon>Pseudomonadati</taxon>
        <taxon>Pseudomonadota</taxon>
        <taxon>Gammaproteobacteria</taxon>
        <taxon>Enterobacterales</taxon>
        <taxon>Pectobacteriaceae</taxon>
        <taxon>Pectobacterium</taxon>
    </lineage>
</organism>
<gene>
    <name evidence="3" type="ORF">JV38_01845</name>
    <name evidence="4" type="ORF">KU73_05570</name>
</gene>
<evidence type="ECO:0000313" key="6">
    <source>
        <dbReference type="Proteomes" id="UP000029436"/>
    </source>
</evidence>
<dbReference type="EMBL" id="JQHP01000001">
    <property type="protein sequence ID" value="KFX09686.1"/>
    <property type="molecule type" value="Genomic_DNA"/>
</dbReference>
<feature type="domain" description="Lysozyme inhibitor LprI-like N-terminal" evidence="2">
    <location>
        <begin position="23"/>
        <end position="78"/>
    </location>
</feature>
<dbReference type="Pfam" id="PF07007">
    <property type="entry name" value="LprI"/>
    <property type="match status" value="1"/>
</dbReference>
<dbReference type="GO" id="GO:0005576">
    <property type="term" value="C:extracellular region"/>
    <property type="evidence" value="ECO:0007669"/>
    <property type="project" value="TreeGrafter"/>
</dbReference>
<feature type="signal peptide" evidence="1">
    <location>
        <begin position="1"/>
        <end position="20"/>
    </location>
</feature>
<accession>A0AAW3ENB4</accession>
<dbReference type="Proteomes" id="UP000029436">
    <property type="component" value="Unassembled WGS sequence"/>
</dbReference>